<evidence type="ECO:0000259" key="4">
    <source>
        <dbReference type="Pfam" id="PF00535"/>
    </source>
</evidence>
<proteinExistence type="inferred from homology"/>
<evidence type="ECO:0000313" key="6">
    <source>
        <dbReference type="Proteomes" id="UP000266113"/>
    </source>
</evidence>
<accession>A0A398DXJ6</accession>
<dbReference type="CDD" id="cd00761">
    <property type="entry name" value="Glyco_tranf_GTA_type"/>
    <property type="match status" value="1"/>
</dbReference>
<dbReference type="EMBL" id="QXIY01000040">
    <property type="protein sequence ID" value="RIE16034.1"/>
    <property type="molecule type" value="Genomic_DNA"/>
</dbReference>
<dbReference type="PANTHER" id="PTHR43179:SF12">
    <property type="entry name" value="GALACTOFURANOSYLTRANSFERASE GLFT2"/>
    <property type="match status" value="1"/>
</dbReference>
<evidence type="ECO:0000313" key="5">
    <source>
        <dbReference type="EMBL" id="RIE16034.1"/>
    </source>
</evidence>
<protein>
    <submittedName>
        <fullName evidence="5">Glycosyltransferase family 2 protein</fullName>
    </submittedName>
</protein>
<name>A0A398DXJ6_9BACT</name>
<dbReference type="Gene3D" id="3.90.550.10">
    <property type="entry name" value="Spore Coat Polysaccharide Biosynthesis Protein SpsA, Chain A"/>
    <property type="match status" value="1"/>
</dbReference>
<dbReference type="SUPFAM" id="SSF53448">
    <property type="entry name" value="Nucleotide-diphospho-sugar transferases"/>
    <property type="match status" value="1"/>
</dbReference>
<reference evidence="5 6" key="1">
    <citation type="submission" date="2018-09" db="EMBL/GenBank/DDBJ databases">
        <title>Discovery and Ecogenomic Context for Candidatus Cryosericales, a Global Caldiserica Order Active in Thawing Permafrost.</title>
        <authorList>
            <person name="Martinez M.A."/>
            <person name="Woodcroft B.J."/>
            <person name="Ignacio Espinoza J.C."/>
            <person name="Zayed A."/>
            <person name="Singleton C.M."/>
            <person name="Boyd J."/>
            <person name="Li Y.-F."/>
            <person name="Purvine S."/>
            <person name="Maughan H."/>
            <person name="Hodgkins S.B."/>
            <person name="Anderson D."/>
            <person name="Sederholm M."/>
            <person name="Temperton B."/>
            <person name="Saleska S.R."/>
            <person name="Tyson G.W."/>
            <person name="Rich V.I."/>
        </authorList>
    </citation>
    <scope>NUCLEOTIDE SEQUENCE [LARGE SCALE GENOMIC DNA]</scope>
    <source>
        <strain evidence="5 6">SMC1</strain>
    </source>
</reference>
<dbReference type="InterPro" id="IPR029044">
    <property type="entry name" value="Nucleotide-diphossugar_trans"/>
</dbReference>
<dbReference type="RefSeq" id="WP_119086435.1">
    <property type="nucleotide sequence ID" value="NZ_QXIY01000040.1"/>
</dbReference>
<evidence type="ECO:0000256" key="1">
    <source>
        <dbReference type="ARBA" id="ARBA00006739"/>
    </source>
</evidence>
<keyword evidence="6" id="KW-1185">Reference proteome</keyword>
<dbReference type="InterPro" id="IPR001173">
    <property type="entry name" value="Glyco_trans_2-like"/>
</dbReference>
<comment type="caution">
    <text evidence="5">The sequence shown here is derived from an EMBL/GenBank/DDBJ whole genome shotgun (WGS) entry which is preliminary data.</text>
</comment>
<keyword evidence="2" id="KW-0328">Glycosyltransferase</keyword>
<dbReference type="OrthoDB" id="140893at2"/>
<dbReference type="GO" id="GO:0016757">
    <property type="term" value="F:glycosyltransferase activity"/>
    <property type="evidence" value="ECO:0007669"/>
    <property type="project" value="UniProtKB-KW"/>
</dbReference>
<dbReference type="Proteomes" id="UP000266113">
    <property type="component" value="Unassembled WGS sequence"/>
</dbReference>
<keyword evidence="3 5" id="KW-0808">Transferase</keyword>
<dbReference type="Pfam" id="PF00535">
    <property type="entry name" value="Glycos_transf_2"/>
    <property type="match status" value="1"/>
</dbReference>
<gene>
    <name evidence="5" type="ORF">SMC1_08965</name>
</gene>
<feature type="domain" description="Glycosyltransferase 2-like" evidence="4">
    <location>
        <begin position="14"/>
        <end position="123"/>
    </location>
</feature>
<sequence>MLVNQQNADRPIMSVIVCTLNRAHVLETVCLASLAVQELPGCVELIVCDASPDTATEAVMRQWGSTHGDWACTYVHATQRGLCSQRNQAIHVSHGDAVLFVDDDLELLPGALVALIQAFDRDSNCQYGGFECVRVLPLGAERSESATSRIAHRWFASFWELGSGEGPKRILPSGFNSGGASIDRETASALRREECQVIDVEWMSGCCMAFRASLFQEDGICFNERLARFGGYCLAEDVVVSLAVRRVVGLRLGLCSWAQAVHWEAPGGRGGDRSRWAARAYNHRIVWTLSGEPTLARRFSWLWGQIGSVVQCLWRRRMDRLCGLGDGWRAIRLDETQGHLPE</sequence>
<evidence type="ECO:0000256" key="2">
    <source>
        <dbReference type="ARBA" id="ARBA00022676"/>
    </source>
</evidence>
<comment type="similarity">
    <text evidence="1">Belongs to the glycosyltransferase 2 family.</text>
</comment>
<organism evidence="5 6">
    <name type="scientific">Candidatus Cryosericum septentrionale</name>
    <dbReference type="NCBI Taxonomy" id="2290913"/>
    <lineage>
        <taxon>Bacteria</taxon>
        <taxon>Pseudomonadati</taxon>
        <taxon>Caldisericota/Cryosericota group</taxon>
        <taxon>Candidatus Cryosericota</taxon>
        <taxon>Candidatus Cryosericia</taxon>
        <taxon>Candidatus Cryosericales</taxon>
        <taxon>Candidatus Cryosericaceae</taxon>
        <taxon>Candidatus Cryosericum</taxon>
    </lineage>
</organism>
<dbReference type="AlphaFoldDB" id="A0A398DXJ6"/>
<dbReference type="PANTHER" id="PTHR43179">
    <property type="entry name" value="RHAMNOSYLTRANSFERASE WBBL"/>
    <property type="match status" value="1"/>
</dbReference>
<evidence type="ECO:0000256" key="3">
    <source>
        <dbReference type="ARBA" id="ARBA00022679"/>
    </source>
</evidence>